<accession>A0A381T1M0</accession>
<comment type="catalytic activity">
    <reaction evidence="4">
        <text>an N-acyl-L-alpha-aminoacyl-tRNA + H2O = an N-acyl-L-amino acid + a tRNA + H(+)</text>
        <dbReference type="Rhea" id="RHEA:54448"/>
        <dbReference type="Rhea" id="RHEA-COMP:10123"/>
        <dbReference type="Rhea" id="RHEA-COMP:13883"/>
        <dbReference type="ChEBI" id="CHEBI:15377"/>
        <dbReference type="ChEBI" id="CHEBI:15378"/>
        <dbReference type="ChEBI" id="CHEBI:59874"/>
        <dbReference type="ChEBI" id="CHEBI:78442"/>
        <dbReference type="ChEBI" id="CHEBI:138191"/>
        <dbReference type="EC" id="3.1.1.29"/>
    </reaction>
</comment>
<dbReference type="EC" id="3.1.1.29" evidence="1"/>
<protein>
    <recommendedName>
        <fullName evidence="1">peptidyl-tRNA hydrolase</fullName>
        <ecNumber evidence="1">3.1.1.29</ecNumber>
    </recommendedName>
</protein>
<dbReference type="InterPro" id="IPR002833">
    <property type="entry name" value="PTH2"/>
</dbReference>
<reference evidence="5" key="1">
    <citation type="submission" date="2018-05" db="EMBL/GenBank/DDBJ databases">
        <authorList>
            <person name="Lanie J.A."/>
            <person name="Ng W.-L."/>
            <person name="Kazmierczak K.M."/>
            <person name="Andrzejewski T.M."/>
            <person name="Davidsen T.M."/>
            <person name="Wayne K.J."/>
            <person name="Tettelin H."/>
            <person name="Glass J.I."/>
            <person name="Rusch D."/>
            <person name="Podicherti R."/>
            <person name="Tsui H.-C.T."/>
            <person name="Winkler M.E."/>
        </authorList>
    </citation>
    <scope>NUCLEOTIDE SEQUENCE</scope>
</reference>
<dbReference type="SUPFAM" id="SSF102462">
    <property type="entry name" value="Peptidyl-tRNA hydrolase II"/>
    <property type="match status" value="1"/>
</dbReference>
<dbReference type="AlphaFoldDB" id="A0A381T1M0"/>
<proteinExistence type="inferred from homology"/>
<dbReference type="GO" id="GO:0005829">
    <property type="term" value="C:cytosol"/>
    <property type="evidence" value="ECO:0007669"/>
    <property type="project" value="TreeGrafter"/>
</dbReference>
<dbReference type="NCBIfam" id="TIGR00283">
    <property type="entry name" value="arch_pth2"/>
    <property type="match status" value="1"/>
</dbReference>
<evidence type="ECO:0000256" key="2">
    <source>
        <dbReference type="ARBA" id="ARBA00022801"/>
    </source>
</evidence>
<feature type="non-terminal residue" evidence="5">
    <location>
        <position position="1"/>
    </location>
</feature>
<dbReference type="PANTHER" id="PTHR12649">
    <property type="entry name" value="PEPTIDYL-TRNA HYDROLASE 2"/>
    <property type="match status" value="1"/>
</dbReference>
<dbReference type="CDD" id="cd02430">
    <property type="entry name" value="PTH2"/>
    <property type="match status" value="1"/>
</dbReference>
<name>A0A381T1M0_9ZZZZ</name>
<dbReference type="Pfam" id="PF01981">
    <property type="entry name" value="PTH2"/>
    <property type="match status" value="1"/>
</dbReference>
<evidence type="ECO:0000256" key="4">
    <source>
        <dbReference type="ARBA" id="ARBA00048707"/>
    </source>
</evidence>
<keyword evidence="2" id="KW-0378">Hydrolase</keyword>
<dbReference type="GO" id="GO:0004045">
    <property type="term" value="F:peptidyl-tRNA hydrolase activity"/>
    <property type="evidence" value="ECO:0007669"/>
    <property type="project" value="UniProtKB-EC"/>
</dbReference>
<organism evidence="5">
    <name type="scientific">marine metagenome</name>
    <dbReference type="NCBI Taxonomy" id="408172"/>
    <lineage>
        <taxon>unclassified sequences</taxon>
        <taxon>metagenomes</taxon>
        <taxon>ecological metagenomes</taxon>
    </lineage>
</organism>
<evidence type="ECO:0000256" key="1">
    <source>
        <dbReference type="ARBA" id="ARBA00013260"/>
    </source>
</evidence>
<dbReference type="PANTHER" id="PTHR12649:SF11">
    <property type="entry name" value="PEPTIDYL-TRNA HYDROLASE 2, MITOCHONDRIAL"/>
    <property type="match status" value="1"/>
</dbReference>
<dbReference type="Gene3D" id="3.40.1490.10">
    <property type="entry name" value="Bit1"/>
    <property type="match status" value="1"/>
</dbReference>
<comment type="similarity">
    <text evidence="3">Belongs to the PTH2 family.</text>
</comment>
<evidence type="ECO:0000313" key="5">
    <source>
        <dbReference type="EMBL" id="SVA10112.1"/>
    </source>
</evidence>
<sequence>VERKLVIAVRGDLKLSHGKLAAQVAHAAVSCALRSQKHDRRKFRDWFDEGQRKITVRVPDEAALHALQADARAVGLTTALVRDAGRTELAAGTVTCLGLGPADEAELDLLTGKLSLL</sequence>
<dbReference type="NCBIfam" id="NF003314">
    <property type="entry name" value="PRK04322.1"/>
    <property type="match status" value="1"/>
</dbReference>
<dbReference type="InterPro" id="IPR023476">
    <property type="entry name" value="Pep_tRNA_hydro_II_dom_sf"/>
</dbReference>
<dbReference type="EMBL" id="UINC01003892">
    <property type="protein sequence ID" value="SVA10112.1"/>
    <property type="molecule type" value="Genomic_DNA"/>
</dbReference>
<gene>
    <name evidence="5" type="ORF">METZ01_LOCUS62966</name>
</gene>
<dbReference type="FunFam" id="3.40.1490.10:FF:000001">
    <property type="entry name" value="Peptidyl-tRNA hydrolase 2"/>
    <property type="match status" value="1"/>
</dbReference>
<evidence type="ECO:0000256" key="3">
    <source>
        <dbReference type="ARBA" id="ARBA00038050"/>
    </source>
</evidence>